<accession>A0A1E1LX14</accession>
<dbReference type="Proteomes" id="UP000177625">
    <property type="component" value="Unassembled WGS sequence"/>
</dbReference>
<gene>
    <name evidence="3" type="ORF">RSE6_01142</name>
</gene>
<feature type="transmembrane region" description="Helical" evidence="2">
    <location>
        <begin position="176"/>
        <end position="196"/>
    </location>
</feature>
<keyword evidence="2" id="KW-0812">Transmembrane</keyword>
<dbReference type="EMBL" id="FJVC01000035">
    <property type="protein sequence ID" value="CZT41407.1"/>
    <property type="molecule type" value="Genomic_DNA"/>
</dbReference>
<keyword evidence="2" id="KW-1133">Transmembrane helix</keyword>
<feature type="region of interest" description="Disordered" evidence="1">
    <location>
        <begin position="114"/>
        <end position="140"/>
    </location>
</feature>
<name>A0A1E1LX14_RHYSE</name>
<protein>
    <submittedName>
        <fullName evidence="3">Uncharacterized protein</fullName>
    </submittedName>
</protein>
<sequence length="397" mass="42634">MASLILARGLHSLIATRDTTPNQNTAWNTLLKRNNPEHHNGANVAAVILAVVNIIIIVPIFLIVVYTIDKLYPMLVIVEADSPPEYELVARGDSIVQEDKTLYRSNASKDAIVSDNAGESSSNSSSSNSSSSNLMPDETAGVPAASAKPITSSLIATLRLLYASGGGLYKGFRWRCLSIVVFSIVLIVTMNIPFIHPFVVVGIATLATAKIETAWTHNVISSQRDGFVYRNLPSYLTILKATAIPITAKAVVSMAINTVAMLSMGSRKGSLDPLGILPQYEKGTSILALSALFVTIFTLQACLLVPVEVMLVRTRAAMLSEDVSTLVPMDASIRAQSLEAMGFLSFLSIWQTFSRASWIRIVKANFKGIGASVGIEFAVALFISAQVLIFEAIAVNS</sequence>
<evidence type="ECO:0000256" key="2">
    <source>
        <dbReference type="SAM" id="Phobius"/>
    </source>
</evidence>
<evidence type="ECO:0000313" key="4">
    <source>
        <dbReference type="Proteomes" id="UP000177625"/>
    </source>
</evidence>
<evidence type="ECO:0000313" key="3">
    <source>
        <dbReference type="EMBL" id="CZT41407.1"/>
    </source>
</evidence>
<dbReference type="AlphaFoldDB" id="A0A1E1LX14"/>
<keyword evidence="4" id="KW-1185">Reference proteome</keyword>
<organism evidence="3 4">
    <name type="scientific">Rhynchosporium secalis</name>
    <name type="common">Barley scald fungus</name>
    <dbReference type="NCBI Taxonomy" id="38038"/>
    <lineage>
        <taxon>Eukaryota</taxon>
        <taxon>Fungi</taxon>
        <taxon>Dikarya</taxon>
        <taxon>Ascomycota</taxon>
        <taxon>Pezizomycotina</taxon>
        <taxon>Leotiomycetes</taxon>
        <taxon>Helotiales</taxon>
        <taxon>Ploettnerulaceae</taxon>
        <taxon>Rhynchosporium</taxon>
    </lineage>
</organism>
<evidence type="ECO:0000256" key="1">
    <source>
        <dbReference type="SAM" id="MobiDB-lite"/>
    </source>
</evidence>
<feature type="transmembrane region" description="Helical" evidence="2">
    <location>
        <begin position="286"/>
        <end position="311"/>
    </location>
</feature>
<feature type="compositionally biased region" description="Low complexity" evidence="1">
    <location>
        <begin position="120"/>
        <end position="133"/>
    </location>
</feature>
<feature type="transmembrane region" description="Helical" evidence="2">
    <location>
        <begin position="41"/>
        <end position="66"/>
    </location>
</feature>
<proteinExistence type="predicted"/>
<keyword evidence="2" id="KW-0472">Membrane</keyword>
<feature type="transmembrane region" description="Helical" evidence="2">
    <location>
        <begin position="371"/>
        <end position="395"/>
    </location>
</feature>
<reference evidence="4" key="1">
    <citation type="submission" date="2016-03" db="EMBL/GenBank/DDBJ databases">
        <authorList>
            <person name="Guldener U."/>
        </authorList>
    </citation>
    <scope>NUCLEOTIDE SEQUENCE [LARGE SCALE GENOMIC DNA]</scope>
</reference>